<dbReference type="SUPFAM" id="SSF55874">
    <property type="entry name" value="ATPase domain of HSP90 chaperone/DNA topoisomerase II/histidine kinase"/>
    <property type="match status" value="1"/>
</dbReference>
<name>A0ABT3CEK3_9MYCO</name>
<protein>
    <submittedName>
        <fullName evidence="3">ATP-binding protein</fullName>
    </submittedName>
</protein>
<dbReference type="PANTHER" id="PTHR35526:SF3">
    <property type="entry name" value="ANTI-SIGMA-F FACTOR RSBW"/>
    <property type="match status" value="1"/>
</dbReference>
<gene>
    <name evidence="3" type="ORF">H7J73_17970</name>
</gene>
<evidence type="ECO:0000259" key="2">
    <source>
        <dbReference type="Pfam" id="PF13581"/>
    </source>
</evidence>
<evidence type="ECO:0000313" key="3">
    <source>
        <dbReference type="EMBL" id="MCV7227908.1"/>
    </source>
</evidence>
<dbReference type="Proteomes" id="UP001526201">
    <property type="component" value="Unassembled WGS sequence"/>
</dbReference>
<keyword evidence="1" id="KW-0723">Serine/threonine-protein kinase</keyword>
<keyword evidence="3" id="KW-0067">ATP-binding</keyword>
<dbReference type="PANTHER" id="PTHR35526">
    <property type="entry name" value="ANTI-SIGMA-F FACTOR RSBW-RELATED"/>
    <property type="match status" value="1"/>
</dbReference>
<dbReference type="InterPro" id="IPR050267">
    <property type="entry name" value="Anti-sigma-factor_SerPK"/>
</dbReference>
<keyword evidence="1" id="KW-0418">Kinase</keyword>
<dbReference type="Pfam" id="PF13581">
    <property type="entry name" value="HATPase_c_2"/>
    <property type="match status" value="1"/>
</dbReference>
<reference evidence="3 4" key="1">
    <citation type="journal article" date="2022" name="BMC Genomics">
        <title>Comparative genome analysis of mycobacteria focusing on tRNA and non-coding RNA.</title>
        <authorList>
            <person name="Behra P.R.K."/>
            <person name="Pettersson B.M.F."/>
            <person name="Ramesh M."/>
            <person name="Das S."/>
            <person name="Dasgupta S."/>
            <person name="Kirsebom L.A."/>
        </authorList>
    </citation>
    <scope>NUCLEOTIDE SEQUENCE [LARGE SCALE GENOMIC DNA]</scope>
    <source>
        <strain evidence="3 4">DSM 44078</strain>
    </source>
</reference>
<sequence length="155" mass="17109">MNHSDDSRTPPKAIDASQFAWEQAAADPMTAARVRTELGTWLRTRFADDERVDDILLAVYEAFANAAEYAYLEHAAPGTVDVLARIDPQANTLTVTVTDHGHWRQPRIDHTDPAHQLRGRGIPLMKALASEASIRTTGLGTQVQLTWRHLLGATS</sequence>
<keyword evidence="3" id="KW-0547">Nucleotide-binding</keyword>
<keyword evidence="4" id="KW-1185">Reference proteome</keyword>
<feature type="domain" description="Histidine kinase/HSP90-like ATPase" evidence="2">
    <location>
        <begin position="25"/>
        <end position="147"/>
    </location>
</feature>
<dbReference type="CDD" id="cd16936">
    <property type="entry name" value="HATPase_RsbW-like"/>
    <property type="match status" value="1"/>
</dbReference>
<dbReference type="GO" id="GO:0005524">
    <property type="term" value="F:ATP binding"/>
    <property type="evidence" value="ECO:0007669"/>
    <property type="project" value="UniProtKB-KW"/>
</dbReference>
<dbReference type="InterPro" id="IPR003594">
    <property type="entry name" value="HATPase_dom"/>
</dbReference>
<accession>A0ABT3CEK3</accession>
<dbReference type="Gene3D" id="3.30.565.10">
    <property type="entry name" value="Histidine kinase-like ATPase, C-terminal domain"/>
    <property type="match status" value="1"/>
</dbReference>
<keyword evidence="1" id="KW-0808">Transferase</keyword>
<proteinExistence type="predicted"/>
<dbReference type="EMBL" id="JACKTY010000031">
    <property type="protein sequence ID" value="MCV7227908.1"/>
    <property type="molecule type" value="Genomic_DNA"/>
</dbReference>
<evidence type="ECO:0000313" key="4">
    <source>
        <dbReference type="Proteomes" id="UP001526201"/>
    </source>
</evidence>
<comment type="caution">
    <text evidence="3">The sequence shown here is derived from an EMBL/GenBank/DDBJ whole genome shotgun (WGS) entry which is preliminary data.</text>
</comment>
<evidence type="ECO:0000256" key="1">
    <source>
        <dbReference type="ARBA" id="ARBA00022527"/>
    </source>
</evidence>
<organism evidence="3 4">
    <name type="scientific">Mycolicibacterium komossense</name>
    <dbReference type="NCBI Taxonomy" id="1779"/>
    <lineage>
        <taxon>Bacteria</taxon>
        <taxon>Bacillati</taxon>
        <taxon>Actinomycetota</taxon>
        <taxon>Actinomycetes</taxon>
        <taxon>Mycobacteriales</taxon>
        <taxon>Mycobacteriaceae</taxon>
        <taxon>Mycolicibacterium</taxon>
    </lineage>
</organism>
<dbReference type="InterPro" id="IPR036890">
    <property type="entry name" value="HATPase_C_sf"/>
</dbReference>